<keyword evidence="2" id="KW-1185">Reference proteome</keyword>
<dbReference type="EMBL" id="RJJD01000021">
    <property type="protein sequence ID" value="RNI22659.1"/>
    <property type="molecule type" value="Genomic_DNA"/>
</dbReference>
<protein>
    <submittedName>
        <fullName evidence="1">Uncharacterized protein</fullName>
    </submittedName>
</protein>
<organism evidence="1 2">
    <name type="scientific">Rufibacter latericius</name>
    <dbReference type="NCBI Taxonomy" id="2487040"/>
    <lineage>
        <taxon>Bacteria</taxon>
        <taxon>Pseudomonadati</taxon>
        <taxon>Bacteroidota</taxon>
        <taxon>Cytophagia</taxon>
        <taxon>Cytophagales</taxon>
        <taxon>Hymenobacteraceae</taxon>
        <taxon>Rufibacter</taxon>
    </lineage>
</organism>
<evidence type="ECO:0000313" key="2">
    <source>
        <dbReference type="Proteomes" id="UP000272117"/>
    </source>
</evidence>
<comment type="caution">
    <text evidence="1">The sequence shown here is derived from an EMBL/GenBank/DDBJ whole genome shotgun (WGS) entry which is preliminary data.</text>
</comment>
<sequence length="70" mass="7941">MKYNLKVDGGNVVRTANKTIMCDRVFSEIPELPVRKLIAEPRELLQVEKLEIISTQPQDLTGHAYGMVRS</sequence>
<reference evidence="1 2" key="1">
    <citation type="submission" date="2018-11" db="EMBL/GenBank/DDBJ databases">
        <title>Rufibacter latericius sp. nov., isolated from water in Baiyang Lake.</title>
        <authorList>
            <person name="Yang Y."/>
        </authorList>
    </citation>
    <scope>NUCLEOTIDE SEQUENCE [LARGE SCALE GENOMIC DNA]</scope>
    <source>
        <strain evidence="1 2">R-22-1c-1</strain>
    </source>
</reference>
<gene>
    <name evidence="1" type="ORF">EFB08_21435</name>
</gene>
<name>A0A3M9MAR1_9BACT</name>
<dbReference type="AlphaFoldDB" id="A0A3M9MAR1"/>
<accession>A0A3M9MAR1</accession>
<evidence type="ECO:0000313" key="1">
    <source>
        <dbReference type="EMBL" id="RNI22659.1"/>
    </source>
</evidence>
<proteinExistence type="predicted"/>
<dbReference type="Proteomes" id="UP000272117">
    <property type="component" value="Unassembled WGS sequence"/>
</dbReference>